<keyword evidence="7 10" id="KW-0472">Membrane</keyword>
<organism evidence="12 13">
    <name type="scientific">Euplotes crassus</name>
    <dbReference type="NCBI Taxonomy" id="5936"/>
    <lineage>
        <taxon>Eukaryota</taxon>
        <taxon>Sar</taxon>
        <taxon>Alveolata</taxon>
        <taxon>Ciliophora</taxon>
        <taxon>Intramacronucleata</taxon>
        <taxon>Spirotrichea</taxon>
        <taxon>Hypotrichia</taxon>
        <taxon>Euplotida</taxon>
        <taxon>Euplotidae</taxon>
        <taxon>Moneuplotes</taxon>
    </lineage>
</organism>
<feature type="compositionally biased region" description="Basic and acidic residues" evidence="9">
    <location>
        <begin position="273"/>
        <end position="289"/>
    </location>
</feature>
<dbReference type="GO" id="GO:0016020">
    <property type="term" value="C:membrane"/>
    <property type="evidence" value="ECO:0007669"/>
    <property type="project" value="UniProtKB-SubCell"/>
</dbReference>
<feature type="transmembrane region" description="Helical" evidence="10">
    <location>
        <begin position="92"/>
        <end position="114"/>
    </location>
</feature>
<proteinExistence type="predicted"/>
<dbReference type="Gene3D" id="3.30.40.10">
    <property type="entry name" value="Zinc/RING finger domain, C3HC4 (zinc finger)"/>
    <property type="match status" value="1"/>
</dbReference>
<evidence type="ECO:0000256" key="4">
    <source>
        <dbReference type="ARBA" id="ARBA00022771"/>
    </source>
</evidence>
<protein>
    <recommendedName>
        <fullName evidence="11">RING-type domain-containing protein</fullName>
    </recommendedName>
</protein>
<evidence type="ECO:0000256" key="6">
    <source>
        <dbReference type="ARBA" id="ARBA00022989"/>
    </source>
</evidence>
<evidence type="ECO:0000256" key="3">
    <source>
        <dbReference type="ARBA" id="ARBA00022723"/>
    </source>
</evidence>
<evidence type="ECO:0000313" key="12">
    <source>
        <dbReference type="EMBL" id="CAI2374123.1"/>
    </source>
</evidence>
<feature type="region of interest" description="Disordered" evidence="9">
    <location>
        <begin position="260"/>
        <end position="303"/>
    </location>
</feature>
<evidence type="ECO:0000256" key="8">
    <source>
        <dbReference type="PROSITE-ProRule" id="PRU00175"/>
    </source>
</evidence>
<keyword evidence="13" id="KW-1185">Reference proteome</keyword>
<keyword evidence="2 10" id="KW-0812">Transmembrane</keyword>
<reference evidence="12" key="1">
    <citation type="submission" date="2023-07" db="EMBL/GenBank/DDBJ databases">
        <authorList>
            <consortium name="AG Swart"/>
            <person name="Singh M."/>
            <person name="Singh A."/>
            <person name="Seah K."/>
            <person name="Emmerich C."/>
        </authorList>
    </citation>
    <scope>NUCLEOTIDE SEQUENCE</scope>
    <source>
        <strain evidence="12">DP1</strain>
    </source>
</reference>
<dbReference type="GO" id="GO:0008270">
    <property type="term" value="F:zinc ion binding"/>
    <property type="evidence" value="ECO:0007669"/>
    <property type="project" value="UniProtKB-KW"/>
</dbReference>
<dbReference type="PANTHER" id="PTHR46539:SF1">
    <property type="entry name" value="E3 UBIQUITIN-PROTEIN LIGASE ATL42"/>
    <property type="match status" value="1"/>
</dbReference>
<dbReference type="PROSITE" id="PS50089">
    <property type="entry name" value="ZF_RING_2"/>
    <property type="match status" value="1"/>
</dbReference>
<evidence type="ECO:0000313" key="13">
    <source>
        <dbReference type="Proteomes" id="UP001295684"/>
    </source>
</evidence>
<dbReference type="InterPro" id="IPR001841">
    <property type="entry name" value="Znf_RING"/>
</dbReference>
<sequence length="303" mass="35289">MESTSEVYEQRRSNREKDVFCYAAMIISYHLVIGCLLFMCYGSDVNEKHIGIHAKFLVLFTACIRVAVFIPYLMMMICLMKKRYISPYLYRLTYYFLLFLYFPWAVYLVIRFFADDNHTKNEAGFLYAALLFLMIEGMILIFFAVLFTLLALMICILLCYIHRRQTEIENQQAERNERIADFINTIDILNVTGGRFEANDICCICLENYSEENGPVIQIPCPGPHYFHKQCVIQWIREKNCCPICKAEITIEDINNAIAERQQKPQGSQDYGTIEREGLSESEEGKERSLPPPEGGRTAWRDT</sequence>
<comment type="caution">
    <text evidence="12">The sequence shown here is derived from an EMBL/GenBank/DDBJ whole genome shotgun (WGS) entry which is preliminary data.</text>
</comment>
<keyword evidence="4 8" id="KW-0863">Zinc-finger</keyword>
<evidence type="ECO:0000256" key="5">
    <source>
        <dbReference type="ARBA" id="ARBA00022833"/>
    </source>
</evidence>
<keyword evidence="3" id="KW-0479">Metal-binding</keyword>
<dbReference type="EMBL" id="CAMPGE010015506">
    <property type="protein sequence ID" value="CAI2374123.1"/>
    <property type="molecule type" value="Genomic_DNA"/>
</dbReference>
<dbReference type="PANTHER" id="PTHR46539">
    <property type="entry name" value="E3 UBIQUITIN-PROTEIN LIGASE ATL42"/>
    <property type="match status" value="1"/>
</dbReference>
<keyword evidence="5" id="KW-0862">Zinc</keyword>
<comment type="subcellular location">
    <subcellularLocation>
        <location evidence="1">Membrane</location>
    </subcellularLocation>
</comment>
<keyword evidence="6 10" id="KW-1133">Transmembrane helix</keyword>
<name>A0AAD2CYX4_EUPCR</name>
<accession>A0AAD2CYX4</accession>
<feature type="transmembrane region" description="Helical" evidence="10">
    <location>
        <begin position="20"/>
        <end position="44"/>
    </location>
</feature>
<dbReference type="Pfam" id="PF13639">
    <property type="entry name" value="zf-RING_2"/>
    <property type="match status" value="1"/>
</dbReference>
<evidence type="ECO:0000256" key="1">
    <source>
        <dbReference type="ARBA" id="ARBA00004370"/>
    </source>
</evidence>
<feature type="transmembrane region" description="Helical" evidence="10">
    <location>
        <begin position="126"/>
        <end position="159"/>
    </location>
</feature>
<evidence type="ECO:0000256" key="2">
    <source>
        <dbReference type="ARBA" id="ARBA00022692"/>
    </source>
</evidence>
<dbReference type="Proteomes" id="UP001295684">
    <property type="component" value="Unassembled WGS sequence"/>
</dbReference>
<evidence type="ECO:0000256" key="9">
    <source>
        <dbReference type="SAM" id="MobiDB-lite"/>
    </source>
</evidence>
<feature type="domain" description="RING-type" evidence="11">
    <location>
        <begin position="202"/>
        <end position="246"/>
    </location>
</feature>
<dbReference type="AlphaFoldDB" id="A0AAD2CYX4"/>
<feature type="transmembrane region" description="Helical" evidence="10">
    <location>
        <begin position="56"/>
        <end position="80"/>
    </location>
</feature>
<dbReference type="SUPFAM" id="SSF57850">
    <property type="entry name" value="RING/U-box"/>
    <property type="match status" value="1"/>
</dbReference>
<dbReference type="InterPro" id="IPR013083">
    <property type="entry name" value="Znf_RING/FYVE/PHD"/>
</dbReference>
<gene>
    <name evidence="12" type="ORF">ECRASSUSDP1_LOCUS15475</name>
</gene>
<evidence type="ECO:0000256" key="10">
    <source>
        <dbReference type="SAM" id="Phobius"/>
    </source>
</evidence>
<evidence type="ECO:0000256" key="7">
    <source>
        <dbReference type="ARBA" id="ARBA00023136"/>
    </source>
</evidence>
<evidence type="ECO:0000259" key="11">
    <source>
        <dbReference type="PROSITE" id="PS50089"/>
    </source>
</evidence>